<keyword evidence="1" id="KW-0812">Transmembrane</keyword>
<evidence type="ECO:0000313" key="3">
    <source>
        <dbReference type="Proteomes" id="UP001596142"/>
    </source>
</evidence>
<comment type="caution">
    <text evidence="2">The sequence shown here is derived from an EMBL/GenBank/DDBJ whole genome shotgun (WGS) entry which is preliminary data.</text>
</comment>
<feature type="transmembrane region" description="Helical" evidence="1">
    <location>
        <begin position="17"/>
        <end position="38"/>
    </location>
</feature>
<dbReference type="RefSeq" id="WP_054635966.1">
    <property type="nucleotide sequence ID" value="NZ_JBHSOZ010000008.1"/>
</dbReference>
<protein>
    <recommendedName>
        <fullName evidence="4">Solute:sodium symporter small subunit</fullName>
    </recommendedName>
</protein>
<evidence type="ECO:0008006" key="4">
    <source>
        <dbReference type="Google" id="ProtNLM"/>
    </source>
</evidence>
<proteinExistence type="predicted"/>
<dbReference type="Proteomes" id="UP001596142">
    <property type="component" value="Unassembled WGS sequence"/>
</dbReference>
<keyword evidence="1" id="KW-0472">Membrane</keyword>
<dbReference type="EMBL" id="JBHSOZ010000008">
    <property type="protein sequence ID" value="MFC5713949.1"/>
    <property type="molecule type" value="Genomic_DNA"/>
</dbReference>
<keyword evidence="1" id="KW-1133">Transmembrane helix</keyword>
<keyword evidence="3" id="KW-1185">Reference proteome</keyword>
<accession>A0ABW0YNB3</accession>
<evidence type="ECO:0000256" key="1">
    <source>
        <dbReference type="SAM" id="Phobius"/>
    </source>
</evidence>
<organism evidence="2 3">
    <name type="scientific">Thalassorhabdus alkalitolerans</name>
    <dbReference type="NCBI Taxonomy" id="2282697"/>
    <lineage>
        <taxon>Bacteria</taxon>
        <taxon>Bacillati</taxon>
        <taxon>Bacillota</taxon>
        <taxon>Bacilli</taxon>
        <taxon>Bacillales</taxon>
        <taxon>Bacillaceae</taxon>
        <taxon>Thalassorhabdus</taxon>
    </lineage>
</organism>
<reference evidence="3" key="1">
    <citation type="journal article" date="2019" name="Int. J. Syst. Evol. Microbiol.">
        <title>The Global Catalogue of Microorganisms (GCM) 10K type strain sequencing project: providing services to taxonomists for standard genome sequencing and annotation.</title>
        <authorList>
            <consortium name="The Broad Institute Genomics Platform"/>
            <consortium name="The Broad Institute Genome Sequencing Center for Infectious Disease"/>
            <person name="Wu L."/>
            <person name="Ma J."/>
        </authorList>
    </citation>
    <scope>NUCLEOTIDE SEQUENCE [LARGE SCALE GENOMIC DNA]</scope>
    <source>
        <strain evidence="3">CECT 7184</strain>
    </source>
</reference>
<feature type="transmembrane region" description="Helical" evidence="1">
    <location>
        <begin position="50"/>
        <end position="69"/>
    </location>
</feature>
<sequence>MEEDKQLLRDAKLCTRWVFGLTFVLIILFPGIMFITGYNYSLQFFKGWTYLAFGWLVIAGLYIAIRPWVEYFKENKKAS</sequence>
<name>A0ABW0YNB3_9BACI</name>
<evidence type="ECO:0000313" key="2">
    <source>
        <dbReference type="EMBL" id="MFC5713949.1"/>
    </source>
</evidence>
<gene>
    <name evidence="2" type="ORF">ACFPU1_14355</name>
</gene>